<dbReference type="Proteomes" id="UP000823123">
    <property type="component" value="Unassembled WGS sequence"/>
</dbReference>
<name>A0ABS1C8I4_9FIRM</name>
<keyword evidence="1" id="KW-0812">Transmembrane</keyword>
<reference evidence="2 3" key="1">
    <citation type="submission" date="2020-09" db="EMBL/GenBank/DDBJ databases">
        <title>Parvimonas S3374 sp. nov.</title>
        <authorList>
            <person name="Buhl M."/>
        </authorList>
    </citation>
    <scope>NUCLEOTIDE SEQUENCE [LARGE SCALE GENOMIC DNA]</scope>
    <source>
        <strain evidence="2 3">S3374</strain>
    </source>
</reference>
<organism evidence="2 3">
    <name type="scientific">Parvimonas parva</name>
    <dbReference type="NCBI Taxonomy" id="2769485"/>
    <lineage>
        <taxon>Bacteria</taxon>
        <taxon>Bacillati</taxon>
        <taxon>Bacillota</taxon>
        <taxon>Tissierellia</taxon>
        <taxon>Tissierellales</taxon>
        <taxon>Peptoniphilaceae</taxon>
        <taxon>Parvimonas</taxon>
    </lineage>
</organism>
<proteinExistence type="predicted"/>
<evidence type="ECO:0000313" key="2">
    <source>
        <dbReference type="EMBL" id="MBK1468413.1"/>
    </source>
</evidence>
<evidence type="ECO:0000313" key="3">
    <source>
        <dbReference type="Proteomes" id="UP000823123"/>
    </source>
</evidence>
<keyword evidence="1" id="KW-0472">Membrane</keyword>
<protein>
    <submittedName>
        <fullName evidence="2">Uncharacterized protein</fullName>
    </submittedName>
</protein>
<feature type="transmembrane region" description="Helical" evidence="1">
    <location>
        <begin position="6"/>
        <end position="26"/>
    </location>
</feature>
<gene>
    <name evidence="2" type="ORF">IBJ83_03670</name>
</gene>
<keyword evidence="1" id="KW-1133">Transmembrane helix</keyword>
<sequence>MKRKSYVMPIVLLIFALLIIAFFSIYHRTIFTHNHKNSKELEFSKKIEKINFDEILSTKATINFINSKLIKRENFSLNIDIYELLKLNNITDFSKNFDKYKLTLNSQKSKREINFFTKKSKKPKFVRKYEIFLKLSKNGETLEYRIVDKKRIENYLLDLQLKTFIDRKAKFFGDDFYFSLDKDFSKLYDRIFSDEIQDTYSGDFRIYDFKGNIYFIDNSQYLKLQKFYFSNKKIELEDFNLDLCDIDGFVKENDLKDLSRDDFIEKLLLQSSKCIRDYKNYLVNIEVKDKLYFDLTIYTEIYTNLKIGGDLVEIITTNKVPKLQGVFVNNSLKDNFDFVFEGVLFSKNKLKSKYKFLPDVLDITSRFIKISDDFYLEKIEKGDIK</sequence>
<accession>A0ABS1C8I4</accession>
<evidence type="ECO:0000256" key="1">
    <source>
        <dbReference type="SAM" id="Phobius"/>
    </source>
</evidence>
<dbReference type="EMBL" id="JACVDA010000008">
    <property type="protein sequence ID" value="MBK1468413.1"/>
    <property type="molecule type" value="Genomic_DNA"/>
</dbReference>
<dbReference type="RefSeq" id="WP_201275348.1">
    <property type="nucleotide sequence ID" value="NZ_JACVDA010000008.1"/>
</dbReference>
<keyword evidence="3" id="KW-1185">Reference proteome</keyword>
<comment type="caution">
    <text evidence="2">The sequence shown here is derived from an EMBL/GenBank/DDBJ whole genome shotgun (WGS) entry which is preliminary data.</text>
</comment>